<evidence type="ECO:0000259" key="4">
    <source>
        <dbReference type="Pfam" id="PF14393"/>
    </source>
</evidence>
<dbReference type="AlphaFoldDB" id="A0A6N8DSN1"/>
<gene>
    <name evidence="5" type="ORF">GJ654_14530</name>
</gene>
<proteinExistence type="predicted"/>
<accession>A0A6N8DSN1</accession>
<evidence type="ECO:0000256" key="3">
    <source>
        <dbReference type="ARBA" id="ARBA00022723"/>
    </source>
</evidence>
<dbReference type="GO" id="GO:0016757">
    <property type="term" value="F:glycosyltransferase activity"/>
    <property type="evidence" value="ECO:0007669"/>
    <property type="project" value="UniProtKB-KW"/>
</dbReference>
<dbReference type="PANTHER" id="PTHR13778">
    <property type="entry name" value="GLYCOSYLTRANSFERASE 8 DOMAIN-CONTAINING PROTEIN"/>
    <property type="match status" value="1"/>
</dbReference>
<evidence type="ECO:0000313" key="6">
    <source>
        <dbReference type="Proteomes" id="UP000439113"/>
    </source>
</evidence>
<dbReference type="InterPro" id="IPR002495">
    <property type="entry name" value="Glyco_trans_8"/>
</dbReference>
<name>A0A6N8DSN1_RHOAC</name>
<dbReference type="SUPFAM" id="SSF53448">
    <property type="entry name" value="Nucleotide-diphospho-sugar transferases"/>
    <property type="match status" value="1"/>
</dbReference>
<keyword evidence="1" id="KW-0328">Glycosyltransferase</keyword>
<dbReference type="CDD" id="cd04194">
    <property type="entry name" value="GT8_A4GalT_like"/>
    <property type="match status" value="1"/>
</dbReference>
<comment type="caution">
    <text evidence="5">The sequence shown here is derived from an EMBL/GenBank/DDBJ whole genome shotgun (WGS) entry which is preliminary data.</text>
</comment>
<keyword evidence="2" id="KW-0808">Transferase</keyword>
<dbReference type="OrthoDB" id="5672604at2"/>
<dbReference type="GO" id="GO:0046872">
    <property type="term" value="F:metal ion binding"/>
    <property type="evidence" value="ECO:0007669"/>
    <property type="project" value="UniProtKB-KW"/>
</dbReference>
<evidence type="ECO:0000313" key="5">
    <source>
        <dbReference type="EMBL" id="MTV32203.1"/>
    </source>
</evidence>
<reference evidence="5 6" key="1">
    <citation type="submission" date="2019-11" db="EMBL/GenBank/DDBJ databases">
        <title>Whole-genome sequence of a Rhodoblastus acidophilus DSM 142.</title>
        <authorList>
            <person name="Kyndt J.A."/>
            <person name="Meyer T.E."/>
        </authorList>
    </citation>
    <scope>NUCLEOTIDE SEQUENCE [LARGE SCALE GENOMIC DNA]</scope>
    <source>
        <strain evidence="5 6">DSM 142</strain>
    </source>
</reference>
<dbReference type="Proteomes" id="UP000439113">
    <property type="component" value="Unassembled WGS sequence"/>
</dbReference>
<dbReference type="InterPro" id="IPR050748">
    <property type="entry name" value="Glycosyltrans_8_dom-fam"/>
</dbReference>
<dbReference type="InterPro" id="IPR029044">
    <property type="entry name" value="Nucleotide-diphossugar_trans"/>
</dbReference>
<evidence type="ECO:0000256" key="2">
    <source>
        <dbReference type="ARBA" id="ARBA00022679"/>
    </source>
</evidence>
<feature type="domain" description="DUF4422" evidence="4">
    <location>
        <begin position="20"/>
        <end position="245"/>
    </location>
</feature>
<dbReference type="Pfam" id="PF14393">
    <property type="entry name" value="DUF4422"/>
    <property type="match status" value="1"/>
</dbReference>
<dbReference type="InterPro" id="IPR025536">
    <property type="entry name" value="DUF4422"/>
</dbReference>
<dbReference type="PANTHER" id="PTHR13778:SF47">
    <property type="entry name" value="LIPOPOLYSACCHARIDE 1,3-GALACTOSYLTRANSFERASE"/>
    <property type="match status" value="1"/>
</dbReference>
<evidence type="ECO:0000256" key="1">
    <source>
        <dbReference type="ARBA" id="ARBA00022676"/>
    </source>
</evidence>
<keyword evidence="3" id="KW-0479">Metal-binding</keyword>
<protein>
    <submittedName>
        <fullName evidence="5">DUF4422 domain-containing protein</fullName>
    </submittedName>
</protein>
<dbReference type="Pfam" id="PF01501">
    <property type="entry name" value="Glyco_transf_8"/>
    <property type="match status" value="1"/>
</dbReference>
<sequence length="571" mass="65387">MRESRQALPGMKRRFAFLVCQNRPGLVQDDEIFTSITLDAGKADAPTTPLRDDSGDSISTKSSAFAELTALYWMWKNLDADHYGFFHHRIWPNFAEARPEFTAFQDFSPERQDAFGWSQERIARVCQDHDIVAPPWMDTTVHGLSQRVMTNYELYRRDHVIDDLDLALRLIRERTPAVYPFVVRRLHWRRQRAGHVFVMRADRFRAYAQWLFDILFACEAQIDLAARRREPVLACLAEQLFPGYLDYVATTHGAWIAGFGVAYGQLDRPVLDGAPILDTVAAQQTEAPRTRVAERIHVTFAIDDNYTPHCAAALASLFAHLHPQQRLTAHILHDDSLSRDSQALLAALPPNPHVELDFVPVAAEEFERYPHNRPHISRATYYRLALHRLLPDSVDKTIYLDADIILADNIAKIWLDLGDHLAAAVADEGGVSQSRRLALPLSHAYFNAGVCLFNLKALRAMDADALYWRSFDSRREDINLQDQDILNIAFCGRTLRLPLRWNANGRLFRTNELDYDYTEAEAHEAALRPALIHYTDVHKPWLPDCPHPLTPLYWRWREAALAAQDKQKAKA</sequence>
<dbReference type="Gene3D" id="3.90.550.10">
    <property type="entry name" value="Spore Coat Polysaccharide Biosynthesis Protein SpsA, Chain A"/>
    <property type="match status" value="1"/>
</dbReference>
<dbReference type="EMBL" id="WNKS01000014">
    <property type="protein sequence ID" value="MTV32203.1"/>
    <property type="molecule type" value="Genomic_DNA"/>
</dbReference>
<organism evidence="5 6">
    <name type="scientific">Rhodoblastus acidophilus</name>
    <name type="common">Rhodopseudomonas acidophila</name>
    <dbReference type="NCBI Taxonomy" id="1074"/>
    <lineage>
        <taxon>Bacteria</taxon>
        <taxon>Pseudomonadati</taxon>
        <taxon>Pseudomonadota</taxon>
        <taxon>Alphaproteobacteria</taxon>
        <taxon>Hyphomicrobiales</taxon>
        <taxon>Rhodoblastaceae</taxon>
        <taxon>Rhodoblastus</taxon>
    </lineage>
</organism>